<protein>
    <recommendedName>
        <fullName evidence="2">Fido domain-containing protein</fullName>
    </recommendedName>
</protein>
<evidence type="ECO:0000313" key="1">
    <source>
        <dbReference type="EMBL" id="GAH57187.1"/>
    </source>
</evidence>
<proteinExistence type="predicted"/>
<organism evidence="1">
    <name type="scientific">marine sediment metagenome</name>
    <dbReference type="NCBI Taxonomy" id="412755"/>
    <lineage>
        <taxon>unclassified sequences</taxon>
        <taxon>metagenomes</taxon>
        <taxon>ecological metagenomes</taxon>
    </lineage>
</organism>
<reference evidence="1" key="1">
    <citation type="journal article" date="2014" name="Front. Microbiol.">
        <title>High frequency of phylogenetically diverse reductive dehalogenase-homologous genes in deep subseafloor sedimentary metagenomes.</title>
        <authorList>
            <person name="Kawai M."/>
            <person name="Futagami T."/>
            <person name="Toyoda A."/>
            <person name="Takaki Y."/>
            <person name="Nishi S."/>
            <person name="Hori S."/>
            <person name="Arai W."/>
            <person name="Tsubouchi T."/>
            <person name="Morono Y."/>
            <person name="Uchiyama I."/>
            <person name="Ito T."/>
            <person name="Fujiyama A."/>
            <person name="Inagaki F."/>
            <person name="Takami H."/>
        </authorList>
    </citation>
    <scope>NUCLEOTIDE SEQUENCE</scope>
    <source>
        <strain evidence="1">Expedition CK06-06</strain>
    </source>
</reference>
<gene>
    <name evidence="1" type="ORF">S03H2_36600</name>
</gene>
<name>X1GJ21_9ZZZZ</name>
<comment type="caution">
    <text evidence="1">The sequence shown here is derived from an EMBL/GenBank/DDBJ whole genome shotgun (WGS) entry which is preliminary data.</text>
</comment>
<feature type="non-terminal residue" evidence="1">
    <location>
        <position position="1"/>
    </location>
</feature>
<sequence length="71" mass="8080">PELPDDVDDILHYINAMNEGLMRLEKLPLSLRLIKEIHQVLLTKARSSTLIVIFPLKFSGRNPVPSPKAYI</sequence>
<accession>X1GJ21</accession>
<dbReference type="AlphaFoldDB" id="X1GJ21"/>
<evidence type="ECO:0008006" key="2">
    <source>
        <dbReference type="Google" id="ProtNLM"/>
    </source>
</evidence>
<dbReference type="EMBL" id="BARU01022470">
    <property type="protein sequence ID" value="GAH57187.1"/>
    <property type="molecule type" value="Genomic_DNA"/>
</dbReference>